<dbReference type="Proteomes" id="UP000191988">
    <property type="component" value="Unassembled WGS sequence"/>
</dbReference>
<dbReference type="AlphaFoldDB" id="A0A1S7S4F6"/>
<name>A0A1S7S4F6_9HYPH</name>
<keyword evidence="2" id="KW-1185">Reference proteome</keyword>
<evidence type="ECO:0000313" key="1">
    <source>
        <dbReference type="EMBL" id="CUX61990.1"/>
    </source>
</evidence>
<evidence type="ECO:0000313" key="2">
    <source>
        <dbReference type="Proteomes" id="UP000191988"/>
    </source>
</evidence>
<accession>A0A1S7S4F6</accession>
<protein>
    <submittedName>
        <fullName evidence="1">Uncharacterized protein</fullName>
    </submittedName>
</protein>
<sequence length="109" mass="12187">MARDVRPDLLEHRHGGTDLPWRTVATLEAVMLDERSLHRVQIAGLSETLDRRHFVTIVHHGQRKARVDAASTDHHRARPTLTVIAPLLGAGQVKMLAQSVEKGRPIINL</sequence>
<organism evidence="1 2">
    <name type="scientific">Agrobacterium tomkonis CFBP 6623</name>
    <dbReference type="NCBI Taxonomy" id="1183432"/>
    <lineage>
        <taxon>Bacteria</taxon>
        <taxon>Pseudomonadati</taxon>
        <taxon>Pseudomonadota</taxon>
        <taxon>Alphaproteobacteria</taxon>
        <taxon>Hyphomicrobiales</taxon>
        <taxon>Rhizobiaceae</taxon>
        <taxon>Rhizobium/Agrobacterium group</taxon>
        <taxon>Agrobacterium</taxon>
        <taxon>Agrobacterium tumefaciens complex</taxon>
    </lineage>
</organism>
<dbReference type="STRING" id="1183432.AGR3A_Lc190005"/>
<dbReference type="EMBL" id="FBWK01000055">
    <property type="protein sequence ID" value="CUX61990.1"/>
    <property type="molecule type" value="Genomic_DNA"/>
</dbReference>
<proteinExistence type="predicted"/>
<reference evidence="2" key="1">
    <citation type="submission" date="2016-01" db="EMBL/GenBank/DDBJ databases">
        <authorList>
            <person name="Regsiter A."/>
            <person name="william w."/>
        </authorList>
    </citation>
    <scope>NUCLEOTIDE SEQUENCE [LARGE SCALE GENOMIC DNA]</scope>
    <source>
        <strain evidence="2">CFBP 6623</strain>
    </source>
</reference>
<gene>
    <name evidence="1" type="ORF">AGR3A_Lc190005</name>
</gene>